<protein>
    <submittedName>
        <fullName evidence="2">Uncharacterized protein</fullName>
    </submittedName>
</protein>
<comment type="caution">
    <text evidence="2">The sequence shown here is derived from an EMBL/GenBank/DDBJ whole genome shotgun (WGS) entry which is preliminary data.</text>
</comment>
<gene>
    <name evidence="2" type="ORF">BK123_06415</name>
</gene>
<sequence>MLRGAKLRMRGHPKIDGGMLTQDLKPKAEIPKGMEVSSLLVVGHSPGPQSGVQRVVRAWH</sequence>
<feature type="compositionally biased region" description="Basic residues" evidence="1">
    <location>
        <begin position="1"/>
        <end position="12"/>
    </location>
</feature>
<reference evidence="2 3" key="1">
    <citation type="submission" date="2016-11" db="EMBL/GenBank/DDBJ databases">
        <title>Paenibacillus species isolates.</title>
        <authorList>
            <person name="Beno S.M."/>
        </authorList>
    </citation>
    <scope>NUCLEOTIDE SEQUENCE [LARGE SCALE GENOMIC DNA]</scope>
    <source>
        <strain evidence="2 3">FSL F4-0100</strain>
    </source>
</reference>
<dbReference type="EMBL" id="MRTF01000002">
    <property type="protein sequence ID" value="OME94745.1"/>
    <property type="molecule type" value="Genomic_DNA"/>
</dbReference>
<dbReference type="Proteomes" id="UP000187074">
    <property type="component" value="Unassembled WGS sequence"/>
</dbReference>
<dbReference type="STRING" id="1401.BK123_06415"/>
<feature type="region of interest" description="Disordered" evidence="1">
    <location>
        <begin position="1"/>
        <end position="20"/>
    </location>
</feature>
<name>A0A1R1B588_PAELA</name>
<dbReference type="AlphaFoldDB" id="A0A1R1B588"/>
<evidence type="ECO:0000313" key="2">
    <source>
        <dbReference type="EMBL" id="OME94745.1"/>
    </source>
</evidence>
<accession>A0A1R1B588</accession>
<evidence type="ECO:0000256" key="1">
    <source>
        <dbReference type="SAM" id="MobiDB-lite"/>
    </source>
</evidence>
<proteinExistence type="predicted"/>
<evidence type="ECO:0000313" key="3">
    <source>
        <dbReference type="Proteomes" id="UP000187074"/>
    </source>
</evidence>
<organism evidence="2 3">
    <name type="scientific">Paenibacillus lautus</name>
    <name type="common">Bacillus lautus</name>
    <dbReference type="NCBI Taxonomy" id="1401"/>
    <lineage>
        <taxon>Bacteria</taxon>
        <taxon>Bacillati</taxon>
        <taxon>Bacillota</taxon>
        <taxon>Bacilli</taxon>
        <taxon>Bacillales</taxon>
        <taxon>Paenibacillaceae</taxon>
        <taxon>Paenibacillus</taxon>
    </lineage>
</organism>